<organism evidence="4 5">
    <name type="scientific">Xaviernesmea rhizosphaerae</name>
    <dbReference type="NCBI Taxonomy" id="1672749"/>
    <lineage>
        <taxon>Bacteria</taxon>
        <taxon>Pseudomonadati</taxon>
        <taxon>Pseudomonadota</taxon>
        <taxon>Alphaproteobacteria</taxon>
        <taxon>Hyphomicrobiales</taxon>
        <taxon>Rhizobiaceae</taxon>
        <taxon>Rhizobium/Agrobacterium group</taxon>
        <taxon>Xaviernesmea</taxon>
    </lineage>
</organism>
<dbReference type="STRING" id="1672749.BJF92_19215"/>
<name>A0A1Q9AGN8_9HYPH</name>
<reference evidence="4 5" key="1">
    <citation type="submission" date="2016-09" db="EMBL/GenBank/DDBJ databases">
        <title>Rhizobium sp. nov., a novel species isolated from the rice rhizosphere.</title>
        <authorList>
            <person name="Zhao J."/>
            <person name="Zhang X."/>
        </authorList>
    </citation>
    <scope>NUCLEOTIDE SEQUENCE [LARGE SCALE GENOMIC DNA]</scope>
    <source>
        <strain evidence="4 5">MH17</strain>
    </source>
</reference>
<dbReference type="SUPFAM" id="SSF53067">
    <property type="entry name" value="Actin-like ATPase domain"/>
    <property type="match status" value="1"/>
</dbReference>
<evidence type="ECO:0000259" key="1">
    <source>
        <dbReference type="Pfam" id="PF01968"/>
    </source>
</evidence>
<dbReference type="Pfam" id="PF01968">
    <property type="entry name" value="Hydantoinase_A"/>
    <property type="match status" value="1"/>
</dbReference>
<dbReference type="Pfam" id="PF05378">
    <property type="entry name" value="Hydant_A_N"/>
    <property type="match status" value="1"/>
</dbReference>
<dbReference type="GO" id="GO:0005829">
    <property type="term" value="C:cytosol"/>
    <property type="evidence" value="ECO:0007669"/>
    <property type="project" value="TreeGrafter"/>
</dbReference>
<protein>
    <submittedName>
        <fullName evidence="4">Acetone carboxylase subunit beta</fullName>
    </submittedName>
</protein>
<dbReference type="RefSeq" id="WP_075635804.1">
    <property type="nucleotide sequence ID" value="NZ_MKIO01000034.1"/>
</dbReference>
<accession>A0A1Q9AGN8</accession>
<dbReference type="InterPro" id="IPR008040">
    <property type="entry name" value="Hydant_A_N"/>
</dbReference>
<sequence length="716" mass="78493">MNQFIMSMDAGGTMTDTFFVDDTGRFVVGKAQTTPADESIGFGRSVEDALAQWGQAPEAVFPKVATGIYSGTSMLNRLLERKGRRLGVIVTAGMEDYFQLERGIQTYLGYSYQDRLKVSTHRHNQPLVPRERMKGVRGRIDLFGTEAIPLYEHEAEAAVAELLDMDVEGIVVNLLFSYVNGAHENAVKEAALKVMERKGKSVPIYLSSELYPVMQDFARLNTVTIEAYAAEPSRGQFQKIADRARNFGGQFELRVMASHGGTISTEARELARTLISGPIGGMVGARYLGAELGIGNIVCSDIGGTSFDLGLITGGEFTTKTQPDMARFVLKLPLVDIDSVGAGTGSYVRLDPISKRIEFGPDSAGSRIGMCFEQGGVDTPTLSDCNIILGNLNPNNFLGGEVILNRERSYQAIKERIADPLGLDPYDAAEGVLQLFENHLRNEVYARVFGKGYSPEDYTLFSYGGGGPMHVAGYTKGLNFADVLVPAWAAGFSAFGCACADFEYRLDRTVNVATASPDLAPAAFEQGFDLLSGAVNAGWEGLRAKVKEEFAKSGVDAGQIEYRHCLRLQYVGQLNDVEIELPFQAVRRADDIREIIERFEVAYSKEFSRSAKSPELGYLVTNVLVRGVVKVMKPALPNFPLHGPEPLRDALKEIRPIYRNGKWHDARIFHMDDLLPGNVITGPAVIEAASTTFMVPPGAEARLDQHLIFHLRHLED</sequence>
<dbReference type="GO" id="GO:0017168">
    <property type="term" value="F:5-oxoprolinase (ATP-hydrolyzing) activity"/>
    <property type="evidence" value="ECO:0007669"/>
    <property type="project" value="TreeGrafter"/>
</dbReference>
<dbReference type="InterPro" id="IPR049517">
    <property type="entry name" value="ACX-like_C"/>
</dbReference>
<gene>
    <name evidence="4" type="ORF">BJF92_19215</name>
</gene>
<evidence type="ECO:0000259" key="3">
    <source>
        <dbReference type="Pfam" id="PF19278"/>
    </source>
</evidence>
<evidence type="ECO:0000313" key="5">
    <source>
        <dbReference type="Proteomes" id="UP000186143"/>
    </source>
</evidence>
<dbReference type="InterPro" id="IPR002821">
    <property type="entry name" value="Hydantoinase_A"/>
</dbReference>
<dbReference type="PANTHER" id="PTHR11365:SF23">
    <property type="entry name" value="HYPOTHETICAL 5-OXOPROLINASE (EUROFUNG)-RELATED"/>
    <property type="match status" value="1"/>
</dbReference>
<dbReference type="InterPro" id="IPR043129">
    <property type="entry name" value="ATPase_NBD"/>
</dbReference>
<feature type="domain" description="Hydantoinase A/oxoprolinase" evidence="1">
    <location>
        <begin position="219"/>
        <end position="504"/>
    </location>
</feature>
<comment type="caution">
    <text evidence="4">The sequence shown here is derived from an EMBL/GenBank/DDBJ whole genome shotgun (WGS) entry which is preliminary data.</text>
</comment>
<proteinExistence type="predicted"/>
<feature type="domain" description="Acetophenone carboxylase-like C-terminal" evidence="3">
    <location>
        <begin position="534"/>
        <end position="713"/>
    </location>
</feature>
<evidence type="ECO:0000313" key="4">
    <source>
        <dbReference type="EMBL" id="OLP54375.1"/>
    </source>
</evidence>
<dbReference type="EMBL" id="MKIO01000034">
    <property type="protein sequence ID" value="OLP54375.1"/>
    <property type="molecule type" value="Genomic_DNA"/>
</dbReference>
<dbReference type="OrthoDB" id="9759608at2"/>
<dbReference type="GO" id="GO:0006749">
    <property type="term" value="P:glutathione metabolic process"/>
    <property type="evidence" value="ECO:0007669"/>
    <property type="project" value="TreeGrafter"/>
</dbReference>
<dbReference type="Proteomes" id="UP000186143">
    <property type="component" value="Unassembled WGS sequence"/>
</dbReference>
<dbReference type="Pfam" id="PF19278">
    <property type="entry name" value="Hydant_A_C"/>
    <property type="match status" value="1"/>
</dbReference>
<evidence type="ECO:0000259" key="2">
    <source>
        <dbReference type="Pfam" id="PF05378"/>
    </source>
</evidence>
<dbReference type="AlphaFoldDB" id="A0A1Q9AGN8"/>
<dbReference type="InterPro" id="IPR045079">
    <property type="entry name" value="Oxoprolinase-like"/>
</dbReference>
<dbReference type="PANTHER" id="PTHR11365">
    <property type="entry name" value="5-OXOPROLINASE RELATED"/>
    <property type="match status" value="1"/>
</dbReference>
<feature type="domain" description="Hydantoinase/oxoprolinase N-terminal" evidence="2">
    <location>
        <begin position="7"/>
        <end position="194"/>
    </location>
</feature>